<proteinExistence type="predicted"/>
<dbReference type="Pfam" id="PF06970">
    <property type="entry name" value="RepA_N"/>
    <property type="match status" value="1"/>
</dbReference>
<dbReference type="RefSeq" id="WP_003045327.1">
    <property type="nucleotide sequence ID" value="NZ_AIDX01000001.2"/>
</dbReference>
<sequence length="362" mass="40854">MADITIDQLETQTFYQIPQIFVANVEKKYGADGQVIEKIKSTSVYARELSNDAKLAYGVLYNRCLLSIRSYHQGKTDYVDANGSVFLVYTVEDLQDVLDKGKTTVHKIKKELKDVGLLREVAQGANRPNRLYLQNVDASLQEYEYYAANVVSVGRDKGKIIYTHIKTTNSLGNVIFYSSPGVDDNGGSKSERPTKLIKSTKNGGSKNGRPNNEQQGVQNPNGSKNDKNNNELLDNSSRKAEKISEEISSPPETDSTPIQNQSLPFIKPQYYSLLQVIADRYNDRLFCFPDVVTLTHQQKMKVGEYLETGYVISDEVLSIIDRIPSDCQSPLAYLYKSLENLKEERRLEAKLLAHRQAEQRYG</sequence>
<feature type="compositionally biased region" description="Low complexity" evidence="1">
    <location>
        <begin position="246"/>
        <end position="258"/>
    </location>
</feature>
<organism evidence="3 4">
    <name type="scientific">Streptococcus canis FSL Z3-227</name>
    <dbReference type="NCBI Taxonomy" id="482234"/>
    <lineage>
        <taxon>Bacteria</taxon>
        <taxon>Bacillati</taxon>
        <taxon>Bacillota</taxon>
        <taxon>Bacilli</taxon>
        <taxon>Lactobacillales</taxon>
        <taxon>Streptococcaceae</taxon>
        <taxon>Streptococcus</taxon>
    </lineage>
</organism>
<protein>
    <submittedName>
        <fullName evidence="3">Gp49 bacteriophage-like protein</fullName>
    </submittedName>
</protein>
<dbReference type="InterPro" id="IPR010724">
    <property type="entry name" value="RepA_N"/>
</dbReference>
<comment type="caution">
    <text evidence="3">The sequence shown here is derived from an EMBL/GenBank/DDBJ whole genome shotgun (WGS) entry which is preliminary data.</text>
</comment>
<name>A0AAV3FU69_STRCB</name>
<feature type="domain" description="Replication initiator A N-terminal" evidence="2">
    <location>
        <begin position="47"/>
        <end position="112"/>
    </location>
</feature>
<feature type="compositionally biased region" description="Basic and acidic residues" evidence="1">
    <location>
        <begin position="236"/>
        <end position="245"/>
    </location>
</feature>
<feature type="region of interest" description="Disordered" evidence="1">
    <location>
        <begin position="180"/>
        <end position="260"/>
    </location>
</feature>
<dbReference type="Proteomes" id="UP000004423">
    <property type="component" value="Unassembled WGS sequence"/>
</dbReference>
<accession>A0AAV3FU69</accession>
<evidence type="ECO:0000256" key="1">
    <source>
        <dbReference type="SAM" id="MobiDB-lite"/>
    </source>
</evidence>
<evidence type="ECO:0000259" key="2">
    <source>
        <dbReference type="Pfam" id="PF06970"/>
    </source>
</evidence>
<reference evidence="3 4" key="1">
    <citation type="journal article" date="2012" name="PLoS ONE">
        <title>Gene Repertoire Evolution of Streptococcus pyogenes Inferred from Phylogenomic Analysis with Streptococcus canis and Streptococcus dysgalactiae.</title>
        <authorList>
            <person name="Lefebure T."/>
            <person name="Richards V.P."/>
            <person name="Lang P."/>
            <person name="Pavinski-Bitar P."/>
            <person name="Stanhope M.J."/>
        </authorList>
    </citation>
    <scope>NUCLEOTIDE SEQUENCE [LARGE SCALE GENOMIC DNA]</scope>
    <source>
        <strain evidence="3 4">FSL Z3-227</strain>
    </source>
</reference>
<gene>
    <name evidence="3" type="ORF">SCAZ3_10050</name>
</gene>
<evidence type="ECO:0000313" key="4">
    <source>
        <dbReference type="Proteomes" id="UP000004423"/>
    </source>
</evidence>
<dbReference type="AlphaFoldDB" id="A0AAV3FU69"/>
<feature type="compositionally biased region" description="Polar residues" evidence="1">
    <location>
        <begin position="197"/>
        <end position="218"/>
    </location>
</feature>
<dbReference type="EMBL" id="AIDX01000001">
    <property type="protein sequence ID" value="EIQ82695.1"/>
    <property type="molecule type" value="Genomic_DNA"/>
</dbReference>
<evidence type="ECO:0000313" key="3">
    <source>
        <dbReference type="EMBL" id="EIQ82695.1"/>
    </source>
</evidence>